<evidence type="ECO:0000313" key="1">
    <source>
        <dbReference type="EMBL" id="KAF5825761.1"/>
    </source>
</evidence>
<keyword evidence="2" id="KW-1185">Reference proteome</keyword>
<gene>
    <name evidence="1" type="ORF">DUNSADRAFT_7143</name>
</gene>
<evidence type="ECO:0000313" key="2">
    <source>
        <dbReference type="Proteomes" id="UP000815325"/>
    </source>
</evidence>
<dbReference type="EMBL" id="MU072050">
    <property type="protein sequence ID" value="KAF5825761.1"/>
    <property type="molecule type" value="Genomic_DNA"/>
</dbReference>
<sequence length="150" mass="16623">MCAEKPQTDFRFYGNPASSLWYLGSDNISPLATKANKGMKPTLPWCQTRSLSSYTRCKHPEPRFASRDPTTMSILIEGVRPPHLSVECALVVHVPRCDHHDPMTPGGKGLREGAHDITQAPGFAEGRHLHVCKPMAPSAWGFRLRIYGKG</sequence>
<accession>A0ABQ7FUI2</accession>
<dbReference type="Proteomes" id="UP000815325">
    <property type="component" value="Unassembled WGS sequence"/>
</dbReference>
<organism evidence="1 2">
    <name type="scientific">Dunaliella salina</name>
    <name type="common">Green alga</name>
    <name type="synonym">Protococcus salinus</name>
    <dbReference type="NCBI Taxonomy" id="3046"/>
    <lineage>
        <taxon>Eukaryota</taxon>
        <taxon>Viridiplantae</taxon>
        <taxon>Chlorophyta</taxon>
        <taxon>core chlorophytes</taxon>
        <taxon>Chlorophyceae</taxon>
        <taxon>CS clade</taxon>
        <taxon>Chlamydomonadales</taxon>
        <taxon>Dunaliellaceae</taxon>
        <taxon>Dunaliella</taxon>
    </lineage>
</organism>
<reference evidence="1" key="1">
    <citation type="submission" date="2017-08" db="EMBL/GenBank/DDBJ databases">
        <authorList>
            <person name="Polle J.E."/>
            <person name="Barry K."/>
            <person name="Cushman J."/>
            <person name="Schmutz J."/>
            <person name="Tran D."/>
            <person name="Hathwaick L.T."/>
            <person name="Yim W.C."/>
            <person name="Jenkins J."/>
            <person name="Mckie-Krisberg Z.M."/>
            <person name="Prochnik S."/>
            <person name="Lindquist E."/>
            <person name="Dockter R.B."/>
            <person name="Adam C."/>
            <person name="Molina H."/>
            <person name="Bunkerborg J."/>
            <person name="Jin E."/>
            <person name="Buchheim M."/>
            <person name="Magnuson J."/>
        </authorList>
    </citation>
    <scope>NUCLEOTIDE SEQUENCE</scope>
    <source>
        <strain evidence="1">CCAP 19/18</strain>
    </source>
</reference>
<proteinExistence type="predicted"/>
<protein>
    <recommendedName>
        <fullName evidence="3">Encoded protein</fullName>
    </recommendedName>
</protein>
<name>A0ABQ7FUI2_DUNSA</name>
<evidence type="ECO:0008006" key="3">
    <source>
        <dbReference type="Google" id="ProtNLM"/>
    </source>
</evidence>
<comment type="caution">
    <text evidence="1">The sequence shown here is derived from an EMBL/GenBank/DDBJ whole genome shotgun (WGS) entry which is preliminary data.</text>
</comment>